<proteinExistence type="predicted"/>
<reference evidence="2" key="5">
    <citation type="submission" date="2024-05" db="EMBL/GenBank/DDBJ databases">
        <title>Streptococcus macedonicus and Acinetobacter baumannii: co-inhabitants of the cheese production environment.</title>
        <authorList>
            <person name="Johnson J."/>
            <person name="Curtin C."/>
            <person name="Waite-Cusic J."/>
        </authorList>
    </citation>
    <scope>NUCLEOTIDE SEQUENCE</scope>
    <source>
        <strain evidence="2">E28</strain>
    </source>
</reference>
<evidence type="ECO:0000313" key="3">
    <source>
        <dbReference type="EMBL" id="WAK63968.1"/>
    </source>
</evidence>
<protein>
    <submittedName>
        <fullName evidence="3">SH3 domain-containing protein</fullName>
    </submittedName>
</protein>
<reference evidence="3" key="3">
    <citation type="submission" date="2022-11" db="EMBL/GenBank/DDBJ databases">
        <authorList>
            <person name="Johnson J.D."/>
        </authorList>
    </citation>
    <scope>NUCLEOTIDE SEQUENCE</scope>
    <source>
        <strain evidence="2">E28</strain>
        <strain evidence="3">E37</strain>
    </source>
</reference>
<feature type="domain" description="SH3b" evidence="1">
    <location>
        <begin position="3"/>
        <end position="67"/>
    </location>
</feature>
<evidence type="ECO:0000313" key="5">
    <source>
        <dbReference type="Proteomes" id="UP001209889"/>
    </source>
</evidence>
<dbReference type="AlphaFoldDB" id="A0A081JIQ7"/>
<sequence>MQNIPEQGSYTFNEVVEVKNEPKMSAPTEFTFEKGFKLGYYDKVLEADNYQWISYVSYGGLRRYVLIN</sequence>
<dbReference type="EMBL" id="JAPHJC010000033">
    <property type="protein sequence ID" value="MCW8678459.1"/>
    <property type="molecule type" value="Genomic_DNA"/>
</dbReference>
<reference evidence="3" key="2">
    <citation type="submission" date="2022-11" db="EMBL/GenBank/DDBJ databases">
        <title>Streptococcus macedonicus and Acinetobacter baumannii: co-inhabitants of the cheese production environment.</title>
        <authorList>
            <person name="Johnson J."/>
        </authorList>
    </citation>
    <scope>NUCLEOTIDE SEQUENCE</scope>
    <source>
        <strain evidence="3">E37</strain>
    </source>
</reference>
<dbReference type="InterPro" id="IPR003646">
    <property type="entry name" value="SH3-like_bac-type"/>
</dbReference>
<evidence type="ECO:0000313" key="4">
    <source>
        <dbReference type="Proteomes" id="UP001156410"/>
    </source>
</evidence>
<dbReference type="Pfam" id="PF08460">
    <property type="entry name" value="SH3_5"/>
    <property type="match status" value="1"/>
</dbReference>
<evidence type="ECO:0000313" key="2">
    <source>
        <dbReference type="EMBL" id="MCW8678459.1"/>
    </source>
</evidence>
<dbReference type="Proteomes" id="UP001156410">
    <property type="component" value="Chromosome"/>
</dbReference>
<organism evidence="3 4">
    <name type="scientific">Streptococcus macedonicus</name>
    <name type="common">Streptococcus gallolyticus macedonicus</name>
    <dbReference type="NCBI Taxonomy" id="59310"/>
    <lineage>
        <taxon>Bacteria</taxon>
        <taxon>Bacillati</taxon>
        <taxon>Bacillota</taxon>
        <taxon>Bacilli</taxon>
        <taxon>Lactobacillales</taxon>
        <taxon>Streptococcaceae</taxon>
        <taxon>Streptococcus</taxon>
    </lineage>
</organism>
<reference evidence="5" key="4">
    <citation type="submission" date="2023-07" db="EMBL/GenBank/DDBJ databases">
        <title>Streptococcus macedonicus and Acinetobacter baumannii: co-inhabitants of the cheese production environment.</title>
        <authorList>
            <person name="Johnson J."/>
            <person name="Curtin C."/>
            <person name="Waite-Cusic J."/>
        </authorList>
    </citation>
    <scope>NUCLEOTIDE SEQUENCE [LARGE SCALE GENOMIC DNA]</scope>
    <source>
        <strain evidence="5">E28</strain>
    </source>
</reference>
<evidence type="ECO:0000259" key="1">
    <source>
        <dbReference type="Pfam" id="PF08460"/>
    </source>
</evidence>
<dbReference type="EMBL" id="CP113440">
    <property type="protein sequence ID" value="WAK63968.1"/>
    <property type="molecule type" value="Genomic_DNA"/>
</dbReference>
<dbReference type="Proteomes" id="UP001209889">
    <property type="component" value="Unassembled WGS sequence"/>
</dbReference>
<accession>A0A081JIQ7</accession>
<keyword evidence="5" id="KW-1185">Reference proteome</keyword>
<reference evidence="5" key="1">
    <citation type="submission" date="2022-11" db="EMBL/GenBank/DDBJ databases">
        <title>Streptococcus macedonicus and Acinetobacter baumannii: co-inhabitants of the cheese production environment.</title>
        <authorList>
            <person name="Johnson J."/>
            <person name="Curtin C."/>
            <person name="Waite-Cusic J."/>
        </authorList>
    </citation>
    <scope>NUCLEOTIDE SEQUENCE [LARGE SCALE GENOMIC DNA]</scope>
    <source>
        <strain evidence="5">E28</strain>
    </source>
</reference>
<dbReference type="Gene3D" id="2.30.30.40">
    <property type="entry name" value="SH3 Domains"/>
    <property type="match status" value="1"/>
</dbReference>
<gene>
    <name evidence="3" type="ORF">OQG81_03775</name>
    <name evidence="2" type="ORF">OQH01_08160</name>
</gene>
<name>A0A081JIQ7_STRMC</name>